<proteinExistence type="evidence at transcript level"/>
<evidence type="ECO:0000313" key="2">
    <source>
        <dbReference type="EMBL" id="JAC27418.1"/>
    </source>
</evidence>
<sequence length="79" mass="8749">MGIFSQTTLLFTALFVLSEAGPPPPLGVLRSGFVCTATCRNRRWLQGCGNGCICRRNMLDPQSSLWCLAIRDRLPFGFI</sequence>
<name>A0A023G334_AMBTT</name>
<feature type="chain" id="PRO_5001521592" evidence="1">
    <location>
        <begin position="21"/>
        <end position="79"/>
    </location>
</feature>
<reference evidence="2" key="1">
    <citation type="submission" date="2014-03" db="EMBL/GenBank/DDBJ databases">
        <title>The sialotranscriptome of Amblyomma triste, Amblyomma parvum and Amblyomma cajennense ticks, uncovered by 454-based RNA-seq.</title>
        <authorList>
            <person name="Garcia G.R."/>
            <person name="Gardinassi L.G."/>
            <person name="Ribeiro J.M."/>
            <person name="Anatriello E."/>
            <person name="Ferreira B.R."/>
            <person name="Moreira H.N."/>
            <person name="Mafra C."/>
            <person name="Olegario M.M."/>
            <person name="Szabo P.J."/>
            <person name="Miranda-Santos I.K."/>
            <person name="Maruyama S.R."/>
        </authorList>
    </citation>
    <scope>NUCLEOTIDE SEQUENCE</scope>
    <source>
        <strain evidence="2">Mato Grasso do Sul</strain>
        <tissue evidence="2">Salivary glands</tissue>
    </source>
</reference>
<dbReference type="AlphaFoldDB" id="A0A023G334"/>
<organism evidence="2">
    <name type="scientific">Amblyomma triste</name>
    <name type="common">Neotropical tick</name>
    <dbReference type="NCBI Taxonomy" id="251400"/>
    <lineage>
        <taxon>Eukaryota</taxon>
        <taxon>Metazoa</taxon>
        <taxon>Ecdysozoa</taxon>
        <taxon>Arthropoda</taxon>
        <taxon>Chelicerata</taxon>
        <taxon>Arachnida</taxon>
        <taxon>Acari</taxon>
        <taxon>Parasitiformes</taxon>
        <taxon>Ixodida</taxon>
        <taxon>Ixodoidea</taxon>
        <taxon>Ixodidae</taxon>
        <taxon>Amblyomminae</taxon>
        <taxon>Amblyomma</taxon>
    </lineage>
</organism>
<evidence type="ECO:0000256" key="1">
    <source>
        <dbReference type="SAM" id="SignalP"/>
    </source>
</evidence>
<keyword evidence="1" id="KW-0732">Signal</keyword>
<protein>
    <submittedName>
        <fullName evidence="2">Putative secreted protein</fullName>
    </submittedName>
</protein>
<accession>A0A023G334</accession>
<dbReference type="EMBL" id="GBBM01008000">
    <property type="protein sequence ID" value="JAC27418.1"/>
    <property type="molecule type" value="mRNA"/>
</dbReference>
<feature type="signal peptide" evidence="1">
    <location>
        <begin position="1"/>
        <end position="20"/>
    </location>
</feature>